<dbReference type="InParanoid" id="A0A194WYW8"/>
<evidence type="ECO:0000256" key="5">
    <source>
        <dbReference type="SAM" id="MobiDB-lite"/>
    </source>
</evidence>
<keyword evidence="8" id="KW-1185">Reference proteome</keyword>
<feature type="compositionally biased region" description="Low complexity" evidence="5">
    <location>
        <begin position="73"/>
        <end position="93"/>
    </location>
</feature>
<dbReference type="RefSeq" id="XP_018067500.1">
    <property type="nucleotide sequence ID" value="XM_018222831.1"/>
</dbReference>
<dbReference type="GO" id="GO:0008270">
    <property type="term" value="F:zinc ion binding"/>
    <property type="evidence" value="ECO:0007669"/>
    <property type="project" value="UniProtKB-KW"/>
</dbReference>
<evidence type="ECO:0000256" key="4">
    <source>
        <dbReference type="PROSITE-ProRule" id="PRU00134"/>
    </source>
</evidence>
<keyword evidence="1" id="KW-0479">Metal-binding</keyword>
<gene>
    <name evidence="7" type="ORF">LY89DRAFT_784909</name>
</gene>
<evidence type="ECO:0000256" key="1">
    <source>
        <dbReference type="ARBA" id="ARBA00022723"/>
    </source>
</evidence>
<evidence type="ECO:0000256" key="2">
    <source>
        <dbReference type="ARBA" id="ARBA00022771"/>
    </source>
</evidence>
<feature type="region of interest" description="Disordered" evidence="5">
    <location>
        <begin position="59"/>
        <end position="99"/>
    </location>
</feature>
<dbReference type="InterPro" id="IPR002893">
    <property type="entry name" value="Znf_MYND"/>
</dbReference>
<dbReference type="Pfam" id="PF01753">
    <property type="entry name" value="zf-MYND"/>
    <property type="match status" value="1"/>
</dbReference>
<evidence type="ECO:0000313" key="7">
    <source>
        <dbReference type="EMBL" id="KUJ13145.1"/>
    </source>
</evidence>
<feature type="compositionally biased region" description="Polar residues" evidence="5">
    <location>
        <begin position="60"/>
        <end position="72"/>
    </location>
</feature>
<dbReference type="KEGG" id="psco:LY89DRAFT_784909"/>
<evidence type="ECO:0000259" key="6">
    <source>
        <dbReference type="PROSITE" id="PS50865"/>
    </source>
</evidence>
<dbReference type="PROSITE" id="PS50865">
    <property type="entry name" value="ZF_MYND_2"/>
    <property type="match status" value="1"/>
</dbReference>
<dbReference type="AlphaFoldDB" id="A0A194WYW8"/>
<evidence type="ECO:0000256" key="3">
    <source>
        <dbReference type="ARBA" id="ARBA00022833"/>
    </source>
</evidence>
<dbReference type="SUPFAM" id="SSF144232">
    <property type="entry name" value="HIT/MYND zinc finger-like"/>
    <property type="match status" value="1"/>
</dbReference>
<sequence>MEDTETSARVCSGCQKDSQSLSTPLRRCSKCMVVVSYCSRECQKKDWKEHKTVCIKASDTEPSQASNQTHQISASPSAASTNANTSSSNTPPSTEYPPNLEPLAFPTLFPYGRGHWGGVMPLDDYIRLRLREPRFVRHGIWMAWMMSRTENLDVKAAITAASGGCVVENIEGVVVRSEY</sequence>
<name>A0A194WYW8_MOLSC</name>
<organism evidence="7 8">
    <name type="scientific">Mollisia scopiformis</name>
    <name type="common">Conifer needle endophyte fungus</name>
    <name type="synonym">Phialocephala scopiformis</name>
    <dbReference type="NCBI Taxonomy" id="149040"/>
    <lineage>
        <taxon>Eukaryota</taxon>
        <taxon>Fungi</taxon>
        <taxon>Dikarya</taxon>
        <taxon>Ascomycota</taxon>
        <taxon>Pezizomycotina</taxon>
        <taxon>Leotiomycetes</taxon>
        <taxon>Helotiales</taxon>
        <taxon>Mollisiaceae</taxon>
        <taxon>Mollisia</taxon>
    </lineage>
</organism>
<dbReference type="EMBL" id="KQ947422">
    <property type="protein sequence ID" value="KUJ13145.1"/>
    <property type="molecule type" value="Genomic_DNA"/>
</dbReference>
<keyword evidence="3" id="KW-0862">Zinc</keyword>
<evidence type="ECO:0000313" key="8">
    <source>
        <dbReference type="Proteomes" id="UP000070700"/>
    </source>
</evidence>
<proteinExistence type="predicted"/>
<feature type="domain" description="MYND-type" evidence="6">
    <location>
        <begin position="11"/>
        <end position="54"/>
    </location>
</feature>
<dbReference type="Gene3D" id="6.10.140.2220">
    <property type="match status" value="1"/>
</dbReference>
<dbReference type="Proteomes" id="UP000070700">
    <property type="component" value="Unassembled WGS sequence"/>
</dbReference>
<keyword evidence="2 4" id="KW-0863">Zinc-finger</keyword>
<dbReference type="OrthoDB" id="432970at2759"/>
<dbReference type="GeneID" id="28832557"/>
<reference evidence="7 8" key="1">
    <citation type="submission" date="2015-10" db="EMBL/GenBank/DDBJ databases">
        <title>Full genome of DAOMC 229536 Phialocephala scopiformis, a fungal endophyte of spruce producing the potent anti-insectan compound rugulosin.</title>
        <authorList>
            <consortium name="DOE Joint Genome Institute"/>
            <person name="Walker A.K."/>
            <person name="Frasz S.L."/>
            <person name="Seifert K.A."/>
            <person name="Miller J.D."/>
            <person name="Mondo S.J."/>
            <person name="Labutti K."/>
            <person name="Lipzen A."/>
            <person name="Dockter R."/>
            <person name="Kennedy M."/>
            <person name="Grigoriev I.V."/>
            <person name="Spatafora J.W."/>
        </authorList>
    </citation>
    <scope>NUCLEOTIDE SEQUENCE [LARGE SCALE GENOMIC DNA]</scope>
    <source>
        <strain evidence="7 8">CBS 120377</strain>
    </source>
</reference>
<accession>A0A194WYW8</accession>
<protein>
    <recommendedName>
        <fullName evidence="6">MYND-type domain-containing protein</fullName>
    </recommendedName>
</protein>